<comment type="catalytic activity">
    <reaction evidence="1">
        <text>Hydrolysis of terminal, non-reducing alpha-D-galactose residues in alpha-D-galactosides, including galactose oligosaccharides, galactomannans and galactolipids.</text>
        <dbReference type="EC" id="3.2.1.22"/>
    </reaction>
</comment>
<keyword evidence="5" id="KW-0378">Hydrolase</keyword>
<keyword evidence="3" id="KW-0119">Carbohydrate metabolism</keyword>
<dbReference type="SUPFAM" id="SSF51445">
    <property type="entry name" value="(Trans)glycosidases"/>
    <property type="match status" value="1"/>
</dbReference>
<evidence type="ECO:0000313" key="6">
    <source>
        <dbReference type="Proteomes" id="UP001303160"/>
    </source>
</evidence>
<comment type="caution">
    <text evidence="5">The sequence shown here is derived from an EMBL/GenBank/DDBJ whole genome shotgun (WGS) entry which is preliminary data.</text>
</comment>
<dbReference type="GO" id="GO:0004557">
    <property type="term" value="F:alpha-galactosidase activity"/>
    <property type="evidence" value="ECO:0007669"/>
    <property type="project" value="UniProtKB-EC"/>
</dbReference>
<evidence type="ECO:0000256" key="4">
    <source>
        <dbReference type="ARBA" id="ARBA00049426"/>
    </source>
</evidence>
<reference evidence="5" key="1">
    <citation type="journal article" date="2023" name="Mol. Phylogenet. Evol.">
        <title>Genome-scale phylogeny and comparative genomics of the fungal order Sordariales.</title>
        <authorList>
            <person name="Hensen N."/>
            <person name="Bonometti L."/>
            <person name="Westerberg I."/>
            <person name="Brannstrom I.O."/>
            <person name="Guillou S."/>
            <person name="Cros-Aarteil S."/>
            <person name="Calhoun S."/>
            <person name="Haridas S."/>
            <person name="Kuo A."/>
            <person name="Mondo S."/>
            <person name="Pangilinan J."/>
            <person name="Riley R."/>
            <person name="LaButti K."/>
            <person name="Andreopoulos B."/>
            <person name="Lipzen A."/>
            <person name="Chen C."/>
            <person name="Yan M."/>
            <person name="Daum C."/>
            <person name="Ng V."/>
            <person name="Clum A."/>
            <person name="Steindorff A."/>
            <person name="Ohm R.A."/>
            <person name="Martin F."/>
            <person name="Silar P."/>
            <person name="Natvig D.O."/>
            <person name="Lalanne C."/>
            <person name="Gautier V."/>
            <person name="Ament-Velasquez S.L."/>
            <person name="Kruys A."/>
            <person name="Hutchinson M.I."/>
            <person name="Powell A.J."/>
            <person name="Barry K."/>
            <person name="Miller A.N."/>
            <person name="Grigoriev I.V."/>
            <person name="Debuchy R."/>
            <person name="Gladieux P."/>
            <person name="Hiltunen Thoren M."/>
            <person name="Johannesson H."/>
        </authorList>
    </citation>
    <scope>NUCLEOTIDE SEQUENCE</scope>
    <source>
        <strain evidence="5">CBS 315.58</strain>
    </source>
</reference>
<sequence>MASAITCYPPLGATHVVDHGASFIRFVVGVPGLNGTRVRDVSIWHNCTPARDWSQLDLAESTAFPLLDTRPDRRYFTGAIPTLTQTSELTGVFNFTIKFRLDEHAPWLWIRDVDGSEDGEIVVPSRRAPSSKLSSYLDGVSFEVATQELAPTARVGLPVWELTAHTPASQDRTSGHASYSLGKPVDSIRWFAIVRHNDAWFGPRHGREAFSLKEQGVMLSFLRRDGLHVVLIAVSGIQNLLTTFVSNEHGEILVSSRNDGLESVNAHVFVAVANTCEEAVAGAMGAARNFVRYHRGSVGAQYLQQTVAQEANNAANFQDWYDGFAYCTWNGLGQYLSPSKIIDALTSLHQRGVRLTTLIIDDNWQSVQLESGKSDFYRQWCDFEANKQHFPGGLNELIAMIKSRFPYVRFIAVWHGIFGHWGGMANDGKLAKVYAMRTFKRREGIFLGGGTMTTVDGNDAERLYDDFYKFLADAGVDGVKVDTQSFLDYGEHADDRLALTTAYQDAWRLASLKYFGGRAIACMAQIPQTISHSWHIFCNAHNALLMQHFHLLPDWDMFQTKHQFSRFHAAARCVSGGPIYITDAPDEHDLDLIEQMTARTPDGRLIVLRTEKLGRTVDMYSSHSETQFLQIRAAHREAVITAVFNLQGEPRTKLISLGSVHTSGDEGGYLFRTHSSGRVVRHPASPANADLDLAMMELRLEAHDCDIITRYPVHRFQQTEVAVMGLLGKMSGAAAVISATYTMLPETSEVQVDVQLRALGTLGVYVSVDSQPLAGPVRMSVGGGIIFGIGTSRVSDPFVHEFDLEETWSDRSHSGKGGAQVLVTLIFLTVLMDKGSCSEGGV</sequence>
<reference evidence="5" key="2">
    <citation type="submission" date="2023-05" db="EMBL/GenBank/DDBJ databases">
        <authorList>
            <consortium name="Lawrence Berkeley National Laboratory"/>
            <person name="Steindorff A."/>
            <person name="Hensen N."/>
            <person name="Bonometti L."/>
            <person name="Westerberg I."/>
            <person name="Brannstrom I.O."/>
            <person name="Guillou S."/>
            <person name="Cros-Aarteil S."/>
            <person name="Calhoun S."/>
            <person name="Haridas S."/>
            <person name="Kuo A."/>
            <person name="Mondo S."/>
            <person name="Pangilinan J."/>
            <person name="Riley R."/>
            <person name="Labutti K."/>
            <person name="Andreopoulos B."/>
            <person name="Lipzen A."/>
            <person name="Chen C."/>
            <person name="Yanf M."/>
            <person name="Daum C."/>
            <person name="Ng V."/>
            <person name="Clum A."/>
            <person name="Ohm R."/>
            <person name="Martin F."/>
            <person name="Silar P."/>
            <person name="Natvig D."/>
            <person name="Lalanne C."/>
            <person name="Gautier V."/>
            <person name="Ament-Velasquez S.L."/>
            <person name="Kruys A."/>
            <person name="Hutchinson M.I."/>
            <person name="Powell A.J."/>
            <person name="Barry K."/>
            <person name="Miller A.N."/>
            <person name="Grigoriev I.V."/>
            <person name="Debuchy R."/>
            <person name="Gladieux P."/>
            <person name="Thoren M.H."/>
            <person name="Johannesson H."/>
        </authorList>
    </citation>
    <scope>NUCLEOTIDE SEQUENCE</scope>
    <source>
        <strain evidence="5">CBS 315.58</strain>
    </source>
</reference>
<proteinExistence type="inferred from homology"/>
<gene>
    <name evidence="5" type="ORF">QBC40DRAFT_334513</name>
</gene>
<dbReference type="AlphaFoldDB" id="A0AAN6XBA5"/>
<dbReference type="InterPro" id="IPR008811">
    <property type="entry name" value="Glycosyl_hydrolases_36"/>
</dbReference>
<evidence type="ECO:0000313" key="5">
    <source>
        <dbReference type="EMBL" id="KAK4197111.1"/>
    </source>
</evidence>
<dbReference type="Gene3D" id="3.20.20.70">
    <property type="entry name" value="Aldolase class I"/>
    <property type="match status" value="1"/>
</dbReference>
<dbReference type="InterPro" id="IPR017853">
    <property type="entry name" value="GH"/>
</dbReference>
<dbReference type="PANTHER" id="PTHR31268">
    <property type="match status" value="1"/>
</dbReference>
<dbReference type="EMBL" id="MU863970">
    <property type="protein sequence ID" value="KAK4197111.1"/>
    <property type="molecule type" value="Genomic_DNA"/>
</dbReference>
<dbReference type="Pfam" id="PF05691">
    <property type="entry name" value="Raffinose_syn"/>
    <property type="match status" value="2"/>
</dbReference>
<dbReference type="InterPro" id="IPR013785">
    <property type="entry name" value="Aldolase_TIM"/>
</dbReference>
<accession>A0AAN6XBA5</accession>
<comment type="similarity">
    <text evidence="2">Belongs to the glycosyl hydrolases 36 family.</text>
</comment>
<evidence type="ECO:0000256" key="2">
    <source>
        <dbReference type="ARBA" id="ARBA00007240"/>
    </source>
</evidence>
<name>A0AAN6XBA5_9PEZI</name>
<evidence type="ECO:0000256" key="1">
    <source>
        <dbReference type="ARBA" id="ARBA00001255"/>
    </source>
</evidence>
<organism evidence="5 6">
    <name type="scientific">Triangularia verruculosa</name>
    <dbReference type="NCBI Taxonomy" id="2587418"/>
    <lineage>
        <taxon>Eukaryota</taxon>
        <taxon>Fungi</taxon>
        <taxon>Dikarya</taxon>
        <taxon>Ascomycota</taxon>
        <taxon>Pezizomycotina</taxon>
        <taxon>Sordariomycetes</taxon>
        <taxon>Sordariomycetidae</taxon>
        <taxon>Sordariales</taxon>
        <taxon>Podosporaceae</taxon>
        <taxon>Triangularia</taxon>
    </lineage>
</organism>
<dbReference type="GO" id="GO:0047274">
    <property type="term" value="F:galactinol-sucrose galactosyltransferase activity"/>
    <property type="evidence" value="ECO:0007669"/>
    <property type="project" value="UniProtKB-EC"/>
</dbReference>
<dbReference type="PANTHER" id="PTHR31268:SF32">
    <property type="entry name" value="GALACTINOL--SUCROSE GALACTOSYLTRANSFERASE 2-RELATED"/>
    <property type="match status" value="1"/>
</dbReference>
<comment type="catalytic activity">
    <reaction evidence="4">
        <text>alpha-D-galactosyl-(1-&gt;3)-1D-myo-inositol + sucrose = raffinose + myo-inositol</text>
        <dbReference type="Rhea" id="RHEA:20161"/>
        <dbReference type="ChEBI" id="CHEBI:16634"/>
        <dbReference type="ChEBI" id="CHEBI:17268"/>
        <dbReference type="ChEBI" id="CHEBI:17505"/>
        <dbReference type="ChEBI" id="CHEBI:17992"/>
        <dbReference type="EC" id="2.4.1.82"/>
    </reaction>
</comment>
<protein>
    <submittedName>
        <fullName evidence="5">Family 36 putative glycoside hydrolase</fullName>
    </submittedName>
</protein>
<keyword evidence="6" id="KW-1185">Reference proteome</keyword>
<dbReference type="Proteomes" id="UP001303160">
    <property type="component" value="Unassembled WGS sequence"/>
</dbReference>
<evidence type="ECO:0000256" key="3">
    <source>
        <dbReference type="ARBA" id="ARBA00023277"/>
    </source>
</evidence>